<feature type="compositionally biased region" description="Basic and acidic residues" evidence="1">
    <location>
        <begin position="80"/>
        <end position="90"/>
    </location>
</feature>
<name>A0ABQ9IMC9_9NEOP</name>
<evidence type="ECO:0000256" key="1">
    <source>
        <dbReference type="SAM" id="MobiDB-lite"/>
    </source>
</evidence>
<gene>
    <name evidence="2" type="ORF">PR048_002324</name>
</gene>
<proteinExistence type="predicted"/>
<keyword evidence="3" id="KW-1185">Reference proteome</keyword>
<comment type="caution">
    <text evidence="2">The sequence shown here is derived from an EMBL/GenBank/DDBJ whole genome shotgun (WGS) entry which is preliminary data.</text>
</comment>
<feature type="region of interest" description="Disordered" evidence="1">
    <location>
        <begin position="80"/>
        <end position="129"/>
    </location>
</feature>
<dbReference type="EMBL" id="JARBHB010000001">
    <property type="protein sequence ID" value="KAJ8896978.1"/>
    <property type="molecule type" value="Genomic_DNA"/>
</dbReference>
<evidence type="ECO:0000313" key="3">
    <source>
        <dbReference type="Proteomes" id="UP001159363"/>
    </source>
</evidence>
<reference evidence="2 3" key="1">
    <citation type="submission" date="2023-02" db="EMBL/GenBank/DDBJ databases">
        <title>LHISI_Scaffold_Assembly.</title>
        <authorList>
            <person name="Stuart O.P."/>
            <person name="Cleave R."/>
            <person name="Magrath M.J.L."/>
            <person name="Mikheyev A.S."/>
        </authorList>
    </citation>
    <scope>NUCLEOTIDE SEQUENCE [LARGE SCALE GENOMIC DNA]</scope>
    <source>
        <strain evidence="2">Daus_M_001</strain>
        <tissue evidence="2">Leg muscle</tissue>
    </source>
</reference>
<accession>A0ABQ9IMC9</accession>
<protein>
    <submittedName>
        <fullName evidence="2">Uncharacterized protein</fullName>
    </submittedName>
</protein>
<evidence type="ECO:0000313" key="2">
    <source>
        <dbReference type="EMBL" id="KAJ8896978.1"/>
    </source>
</evidence>
<feature type="region of interest" description="Disordered" evidence="1">
    <location>
        <begin position="37"/>
        <end position="58"/>
    </location>
</feature>
<dbReference type="Proteomes" id="UP001159363">
    <property type="component" value="Chromosome 1"/>
</dbReference>
<sequence length="247" mass="27370">MVSHCPKPGRQESLLPARESGHVALWHADMRAAQDGGRNLSPCSAGRDGNHKKPQFKRNITIRFTAKVSCVMGMEQCRNERTGETGDPRENPVASSNTIPHKLKSGSDPAGNRSRLLASHKGEPGSTTRPVHSGFSYMAIVQDDAAGRRVFVGDFSFHQPLHCASPFSPHITLIGSQDLDLLSDFFRRSRIFARGNRSRRRCWSAGFLEDIPFPPPLHFGAALYSSRFTHIGSQDIDVKCRPILFTH</sequence>
<organism evidence="2 3">
    <name type="scientific">Dryococelus australis</name>
    <dbReference type="NCBI Taxonomy" id="614101"/>
    <lineage>
        <taxon>Eukaryota</taxon>
        <taxon>Metazoa</taxon>
        <taxon>Ecdysozoa</taxon>
        <taxon>Arthropoda</taxon>
        <taxon>Hexapoda</taxon>
        <taxon>Insecta</taxon>
        <taxon>Pterygota</taxon>
        <taxon>Neoptera</taxon>
        <taxon>Polyneoptera</taxon>
        <taxon>Phasmatodea</taxon>
        <taxon>Verophasmatodea</taxon>
        <taxon>Anareolatae</taxon>
        <taxon>Phasmatidae</taxon>
        <taxon>Eurycanthinae</taxon>
        <taxon>Dryococelus</taxon>
    </lineage>
</organism>